<keyword evidence="3" id="KW-0804">Transcription</keyword>
<evidence type="ECO:0000313" key="7">
    <source>
        <dbReference type="EMBL" id="WJW67316.1"/>
    </source>
</evidence>
<dbReference type="Gene3D" id="1.10.10.60">
    <property type="entry name" value="Homeodomain-like"/>
    <property type="match status" value="1"/>
</dbReference>
<evidence type="ECO:0000256" key="3">
    <source>
        <dbReference type="ARBA" id="ARBA00023163"/>
    </source>
</evidence>
<dbReference type="Proteomes" id="UP001431572">
    <property type="component" value="Chromosome 1"/>
</dbReference>
<dbReference type="GO" id="GO:0003700">
    <property type="term" value="F:DNA-binding transcription factor activity"/>
    <property type="evidence" value="ECO:0007669"/>
    <property type="project" value="TreeGrafter"/>
</dbReference>
<dbReference type="InterPro" id="IPR001647">
    <property type="entry name" value="HTH_TetR"/>
</dbReference>
<keyword evidence="2 4" id="KW-0238">DNA-binding</keyword>
<name>A0A8T7LWU8_9CHLR</name>
<feature type="DNA-binding region" description="H-T-H motif" evidence="4">
    <location>
        <begin position="47"/>
        <end position="66"/>
    </location>
</feature>
<evidence type="ECO:0000313" key="9">
    <source>
        <dbReference type="Proteomes" id="UP001431572"/>
    </source>
</evidence>
<evidence type="ECO:0000256" key="4">
    <source>
        <dbReference type="PROSITE-ProRule" id="PRU00335"/>
    </source>
</evidence>
<dbReference type="PROSITE" id="PS01081">
    <property type="entry name" value="HTH_TETR_1"/>
    <property type="match status" value="1"/>
</dbReference>
<dbReference type="PANTHER" id="PTHR30055">
    <property type="entry name" value="HTH-TYPE TRANSCRIPTIONAL REGULATOR RUTR"/>
    <property type="match status" value="1"/>
</dbReference>
<dbReference type="InterPro" id="IPR009057">
    <property type="entry name" value="Homeodomain-like_sf"/>
</dbReference>
<gene>
    <name evidence="6" type="ORF">HXX08_06140</name>
    <name evidence="7" type="ORF">OZ401_000576</name>
</gene>
<dbReference type="AlphaFoldDB" id="A0A8T7LWU8"/>
<sequence>MTDSSDTPKSSGIGSLSLKERQRQERLELILQATETALLEKGYHEMSLDEIAAQVGIAKATIYLHFSSKEELVISLLKRALEASLHDLEQVVMKPISARARMEQIVGLSCKGKKKEHGQLFFALITGTNLRKEVIEKQLSWGDYLKKVVTLISKVLEDGKSSGEINPAIPTELLQFTLMAFLSRPGMETPFEQQPEEYAKQVLEILFKGIGNPDQILNRN</sequence>
<dbReference type="PANTHER" id="PTHR30055:SF234">
    <property type="entry name" value="HTH-TYPE TRANSCRIPTIONAL REGULATOR BETI"/>
    <property type="match status" value="1"/>
</dbReference>
<dbReference type="Proteomes" id="UP000521676">
    <property type="component" value="Unassembled WGS sequence"/>
</dbReference>
<dbReference type="RefSeq" id="WP_341469212.1">
    <property type="nucleotide sequence ID" value="NZ_CP128399.1"/>
</dbReference>
<evidence type="ECO:0000256" key="1">
    <source>
        <dbReference type="ARBA" id="ARBA00023015"/>
    </source>
</evidence>
<accession>A0A8T7LWU8</accession>
<dbReference type="GO" id="GO:0045892">
    <property type="term" value="P:negative regulation of DNA-templated transcription"/>
    <property type="evidence" value="ECO:0007669"/>
    <property type="project" value="UniProtKB-ARBA"/>
</dbReference>
<keyword evidence="1" id="KW-0805">Transcription regulation</keyword>
<reference evidence="6 8" key="1">
    <citation type="submission" date="2020-06" db="EMBL/GenBank/DDBJ databases">
        <title>Anoxygenic phototrophic Chloroflexota member uses a Type I reaction center.</title>
        <authorList>
            <person name="Tsuji J.M."/>
            <person name="Shaw N.A."/>
            <person name="Nagashima S."/>
            <person name="Venkiteswaran J."/>
            <person name="Schiff S.L."/>
            <person name="Hanada S."/>
            <person name="Tank M."/>
            <person name="Neufeld J.D."/>
        </authorList>
    </citation>
    <scope>NUCLEOTIDE SEQUENCE [LARGE SCALE GENOMIC DNA]</scope>
    <source>
        <strain evidence="6">L227-S17</strain>
    </source>
</reference>
<dbReference type="FunFam" id="1.10.10.60:FF:000141">
    <property type="entry name" value="TetR family transcriptional regulator"/>
    <property type="match status" value="1"/>
</dbReference>
<dbReference type="SUPFAM" id="SSF46689">
    <property type="entry name" value="Homeodomain-like"/>
    <property type="match status" value="1"/>
</dbReference>
<reference evidence="7" key="2">
    <citation type="journal article" date="2024" name="Nature">
        <title>Anoxygenic phototroph of the Chloroflexota uses a type I reaction centre.</title>
        <authorList>
            <person name="Tsuji J.M."/>
            <person name="Shaw N.A."/>
            <person name="Nagashima S."/>
            <person name="Venkiteswaran J.J."/>
            <person name="Schiff S.L."/>
            <person name="Watanabe T."/>
            <person name="Fukui M."/>
            <person name="Hanada S."/>
            <person name="Tank M."/>
            <person name="Neufeld J.D."/>
        </authorList>
    </citation>
    <scope>NUCLEOTIDE SEQUENCE</scope>
    <source>
        <strain evidence="7">L227-S17</strain>
    </source>
</reference>
<dbReference type="Gene3D" id="1.10.357.10">
    <property type="entry name" value="Tetracycline Repressor, domain 2"/>
    <property type="match status" value="1"/>
</dbReference>
<dbReference type="Pfam" id="PF00440">
    <property type="entry name" value="TetR_N"/>
    <property type="match status" value="1"/>
</dbReference>
<dbReference type="SUPFAM" id="SSF48498">
    <property type="entry name" value="Tetracyclin repressor-like, C-terminal domain"/>
    <property type="match status" value="1"/>
</dbReference>
<protein>
    <submittedName>
        <fullName evidence="6">TetR/AcrR family transcriptional regulator</fullName>
    </submittedName>
</protein>
<keyword evidence="9" id="KW-1185">Reference proteome</keyword>
<dbReference type="GO" id="GO:0000976">
    <property type="term" value="F:transcription cis-regulatory region binding"/>
    <property type="evidence" value="ECO:0007669"/>
    <property type="project" value="TreeGrafter"/>
</dbReference>
<dbReference type="PROSITE" id="PS50977">
    <property type="entry name" value="HTH_TETR_2"/>
    <property type="match status" value="1"/>
</dbReference>
<dbReference type="InterPro" id="IPR050109">
    <property type="entry name" value="HTH-type_TetR-like_transc_reg"/>
</dbReference>
<proteinExistence type="predicted"/>
<dbReference type="InterPro" id="IPR036271">
    <property type="entry name" value="Tet_transcr_reg_TetR-rel_C_sf"/>
</dbReference>
<dbReference type="EMBL" id="CP128399">
    <property type="protein sequence ID" value="WJW67316.1"/>
    <property type="molecule type" value="Genomic_DNA"/>
</dbReference>
<evidence type="ECO:0000256" key="2">
    <source>
        <dbReference type="ARBA" id="ARBA00023125"/>
    </source>
</evidence>
<evidence type="ECO:0000313" key="8">
    <source>
        <dbReference type="Proteomes" id="UP000521676"/>
    </source>
</evidence>
<feature type="domain" description="HTH tetR-type" evidence="5">
    <location>
        <begin position="24"/>
        <end position="84"/>
    </location>
</feature>
<evidence type="ECO:0000313" key="6">
    <source>
        <dbReference type="EMBL" id="NWJ45443.1"/>
    </source>
</evidence>
<dbReference type="EMBL" id="JACATZ010000001">
    <property type="protein sequence ID" value="NWJ45443.1"/>
    <property type="molecule type" value="Genomic_DNA"/>
</dbReference>
<dbReference type="InterPro" id="IPR023772">
    <property type="entry name" value="DNA-bd_HTH_TetR-type_CS"/>
</dbReference>
<dbReference type="PRINTS" id="PR00455">
    <property type="entry name" value="HTHTETR"/>
</dbReference>
<evidence type="ECO:0000259" key="5">
    <source>
        <dbReference type="PROSITE" id="PS50977"/>
    </source>
</evidence>
<organism evidence="6 8">
    <name type="scientific">Candidatus Chlorohelix allophototropha</name>
    <dbReference type="NCBI Taxonomy" id="3003348"/>
    <lineage>
        <taxon>Bacteria</taxon>
        <taxon>Bacillati</taxon>
        <taxon>Chloroflexota</taxon>
        <taxon>Chloroflexia</taxon>
        <taxon>Candidatus Chloroheliales</taxon>
        <taxon>Candidatus Chloroheliaceae</taxon>
        <taxon>Candidatus Chlorohelix</taxon>
    </lineage>
</organism>